<evidence type="ECO:0000313" key="7">
    <source>
        <dbReference type="EMBL" id="HEA51793.1"/>
    </source>
</evidence>
<dbReference type="RefSeq" id="WP_304100082.1">
    <property type="nucleotide sequence ID" value="NZ_DRGY01000044.1"/>
</dbReference>
<comment type="similarity">
    <text evidence="1">Belongs to the GMC oxidoreductase family.</text>
</comment>
<evidence type="ECO:0000256" key="3">
    <source>
        <dbReference type="ARBA" id="ARBA00022827"/>
    </source>
</evidence>
<keyword evidence="3" id="KW-0274">FAD</keyword>
<evidence type="ECO:0000259" key="6">
    <source>
        <dbReference type="Pfam" id="PF05199"/>
    </source>
</evidence>
<name>A0A831VUL2_9GAMM</name>
<evidence type="ECO:0000259" key="5">
    <source>
        <dbReference type="Pfam" id="PF00732"/>
    </source>
</evidence>
<dbReference type="Proteomes" id="UP000885748">
    <property type="component" value="Unassembled WGS sequence"/>
</dbReference>
<keyword evidence="4" id="KW-0560">Oxidoreductase</keyword>
<dbReference type="SUPFAM" id="SSF51905">
    <property type="entry name" value="FAD/NAD(P)-binding domain"/>
    <property type="match status" value="1"/>
</dbReference>
<dbReference type="PANTHER" id="PTHR46056:SF12">
    <property type="entry name" value="LONG-CHAIN-ALCOHOL OXIDASE"/>
    <property type="match status" value="1"/>
</dbReference>
<accession>A0A831VUL2</accession>
<protein>
    <submittedName>
        <fullName evidence="7">GMC family oxidoreductase</fullName>
    </submittedName>
</protein>
<organism evidence="7">
    <name type="scientific">Marinobacter antarcticus</name>
    <dbReference type="NCBI Taxonomy" id="564117"/>
    <lineage>
        <taxon>Bacteria</taxon>
        <taxon>Pseudomonadati</taxon>
        <taxon>Pseudomonadota</taxon>
        <taxon>Gammaproteobacteria</taxon>
        <taxon>Pseudomonadales</taxon>
        <taxon>Marinobacteraceae</taxon>
        <taxon>Marinobacter</taxon>
    </lineage>
</organism>
<gene>
    <name evidence="7" type="ORF">ENI00_05605</name>
</gene>
<evidence type="ECO:0000256" key="2">
    <source>
        <dbReference type="ARBA" id="ARBA00022630"/>
    </source>
</evidence>
<reference evidence="7" key="1">
    <citation type="journal article" date="2020" name="mSystems">
        <title>Genome- and Community-Level Interaction Insights into Carbon Utilization and Element Cycling Functions of Hydrothermarchaeota in Hydrothermal Sediment.</title>
        <authorList>
            <person name="Zhou Z."/>
            <person name="Liu Y."/>
            <person name="Xu W."/>
            <person name="Pan J."/>
            <person name="Luo Z.H."/>
            <person name="Li M."/>
        </authorList>
    </citation>
    <scope>NUCLEOTIDE SEQUENCE [LARGE SCALE GENOMIC DNA]</scope>
    <source>
        <strain evidence="7">HyVt-357</strain>
    </source>
</reference>
<dbReference type="PANTHER" id="PTHR46056">
    <property type="entry name" value="LONG-CHAIN-ALCOHOL OXIDASE"/>
    <property type="match status" value="1"/>
</dbReference>
<sequence>MSFTDRIAQGLESGWNVTDGATLTENQTVEADVVIVGTGAGGGTTAEILAKSGLSVILVEEGRLYYQKDFKMDELTSYGNLYQEAMSRTTKDGAIAILQGRCVGGSTTVNWTSSFRTPEATLNYWGQRFGLEALSPEAMAPWFEGREVRHSISPWDMEPNLNNDVLRQGCEKLGYSWQIIPRNVKGCWNLGYCGMGCPTNAKQGALLTTIPGALDHNARLFHGLRAERLVMNQDRIEALQATAMASDGITPTDVQVTLKAKHFVVAASAIGSPGLLLRSGLPDPYERLGKRTFLHPVNASVAQMPKRVDPFYGSPQSVYSDEFNRRNGVGHNDADHAVGYKLEVPPLHPAMFAGVVPGHGDTQAKDFAHLPWMQSVIALLSDGFHENSPGGTVSLRDDGSPMLDYPITDYLWKGLRHAFYTMAEIQFAAGAERVRLMHLDSDWYSSWADAKAAIDNLAMVPHKVRLFTAHQMGGCGMGNNPKESVVNGFGEHHHVSNLSVHDASVFPTSIGANPQLSVYALAARNSVRLAQRLQK</sequence>
<dbReference type="InterPro" id="IPR036188">
    <property type="entry name" value="FAD/NAD-bd_sf"/>
</dbReference>
<dbReference type="Pfam" id="PF00732">
    <property type="entry name" value="GMC_oxred_N"/>
    <property type="match status" value="1"/>
</dbReference>
<feature type="domain" description="Glucose-methanol-choline oxidoreductase C-terminal" evidence="6">
    <location>
        <begin position="391"/>
        <end position="522"/>
    </location>
</feature>
<dbReference type="AlphaFoldDB" id="A0A831VUL2"/>
<dbReference type="EMBL" id="DRGY01000044">
    <property type="protein sequence ID" value="HEA51793.1"/>
    <property type="molecule type" value="Genomic_DNA"/>
</dbReference>
<dbReference type="Pfam" id="PF05199">
    <property type="entry name" value="GMC_oxred_C"/>
    <property type="match status" value="1"/>
</dbReference>
<evidence type="ECO:0000256" key="1">
    <source>
        <dbReference type="ARBA" id="ARBA00010790"/>
    </source>
</evidence>
<dbReference type="InterPro" id="IPR007867">
    <property type="entry name" value="GMC_OxRtase_C"/>
</dbReference>
<dbReference type="GO" id="GO:0050660">
    <property type="term" value="F:flavin adenine dinucleotide binding"/>
    <property type="evidence" value="ECO:0007669"/>
    <property type="project" value="InterPro"/>
</dbReference>
<feature type="domain" description="Glucose-methanol-choline oxidoreductase N-terminal" evidence="5">
    <location>
        <begin position="80"/>
        <end position="297"/>
    </location>
</feature>
<evidence type="ECO:0000256" key="4">
    <source>
        <dbReference type="ARBA" id="ARBA00023002"/>
    </source>
</evidence>
<keyword evidence="2" id="KW-0285">Flavoprotein</keyword>
<dbReference type="Gene3D" id="3.50.50.60">
    <property type="entry name" value="FAD/NAD(P)-binding domain"/>
    <property type="match status" value="2"/>
</dbReference>
<comment type="caution">
    <text evidence="7">The sequence shown here is derived from an EMBL/GenBank/DDBJ whole genome shotgun (WGS) entry which is preliminary data.</text>
</comment>
<dbReference type="InterPro" id="IPR000172">
    <property type="entry name" value="GMC_OxRdtase_N"/>
</dbReference>
<dbReference type="GO" id="GO:0016614">
    <property type="term" value="F:oxidoreductase activity, acting on CH-OH group of donors"/>
    <property type="evidence" value="ECO:0007669"/>
    <property type="project" value="InterPro"/>
</dbReference>
<proteinExistence type="inferred from homology"/>